<keyword evidence="1" id="KW-0472">Membrane</keyword>
<gene>
    <name evidence="2" type="ORF">ACFQ41_11170</name>
</gene>
<dbReference type="EMBL" id="JBHTOA010000045">
    <property type="protein sequence ID" value="MFD1399870.1"/>
    <property type="molecule type" value="Genomic_DNA"/>
</dbReference>
<name>A0ABW4BJB4_9LACO</name>
<dbReference type="RefSeq" id="WP_204119550.1">
    <property type="nucleotide sequence ID" value="NZ_BOLV01000017.1"/>
</dbReference>
<evidence type="ECO:0000256" key="1">
    <source>
        <dbReference type="SAM" id="Phobius"/>
    </source>
</evidence>
<evidence type="ECO:0008006" key="4">
    <source>
        <dbReference type="Google" id="ProtNLM"/>
    </source>
</evidence>
<feature type="transmembrane region" description="Helical" evidence="1">
    <location>
        <begin position="45"/>
        <end position="64"/>
    </location>
</feature>
<keyword evidence="1" id="KW-0812">Transmembrane</keyword>
<accession>A0ABW4BJB4</accession>
<keyword evidence="3" id="KW-1185">Reference proteome</keyword>
<protein>
    <recommendedName>
        <fullName evidence="4">DUF4044 domain-containing protein</fullName>
    </recommendedName>
</protein>
<comment type="caution">
    <text evidence="2">The sequence shown here is derived from an EMBL/GenBank/DDBJ whole genome shotgun (WGS) entry which is preliminary data.</text>
</comment>
<sequence>MKTEKKKINQADSLLDQDIEGRFAKEKNEIVKPTKKKPGGKGSQIFMAFLLAGLMLIGILVPLLTMF</sequence>
<evidence type="ECO:0000313" key="3">
    <source>
        <dbReference type="Proteomes" id="UP001597199"/>
    </source>
</evidence>
<keyword evidence="1" id="KW-1133">Transmembrane helix</keyword>
<reference evidence="3" key="1">
    <citation type="journal article" date="2019" name="Int. J. Syst. Evol. Microbiol.">
        <title>The Global Catalogue of Microorganisms (GCM) 10K type strain sequencing project: providing services to taxonomists for standard genome sequencing and annotation.</title>
        <authorList>
            <consortium name="The Broad Institute Genomics Platform"/>
            <consortium name="The Broad Institute Genome Sequencing Center for Infectious Disease"/>
            <person name="Wu L."/>
            <person name="Ma J."/>
        </authorList>
    </citation>
    <scope>NUCLEOTIDE SEQUENCE [LARGE SCALE GENOMIC DNA]</scope>
    <source>
        <strain evidence="3">CCM 9110</strain>
    </source>
</reference>
<proteinExistence type="predicted"/>
<dbReference type="Proteomes" id="UP001597199">
    <property type="component" value="Unassembled WGS sequence"/>
</dbReference>
<evidence type="ECO:0000313" key="2">
    <source>
        <dbReference type="EMBL" id="MFD1399870.1"/>
    </source>
</evidence>
<organism evidence="2 3">
    <name type="scientific">Lacticaseibacillus suilingensis</name>
    <dbReference type="NCBI Taxonomy" id="2799577"/>
    <lineage>
        <taxon>Bacteria</taxon>
        <taxon>Bacillati</taxon>
        <taxon>Bacillota</taxon>
        <taxon>Bacilli</taxon>
        <taxon>Lactobacillales</taxon>
        <taxon>Lactobacillaceae</taxon>
        <taxon>Lacticaseibacillus</taxon>
    </lineage>
</organism>